<dbReference type="RefSeq" id="WP_184840419.1">
    <property type="nucleotide sequence ID" value="NZ_JACHMN010000002.1"/>
</dbReference>
<evidence type="ECO:0000313" key="1">
    <source>
        <dbReference type="EMBL" id="MBB5871994.1"/>
    </source>
</evidence>
<name>A0A841BUW7_9ACTN</name>
<accession>A0A841BUW7</accession>
<dbReference type="Proteomes" id="UP000587527">
    <property type="component" value="Unassembled WGS sequence"/>
</dbReference>
<sequence length="65" mass="6862">MTARANSGAVQVRLVGKPGAVAAVLSLLEQAQVTGTPRQLPARRAGHVRVYLTVIRRYPATGGPR</sequence>
<dbReference type="AlphaFoldDB" id="A0A841BUW7"/>
<keyword evidence="2" id="KW-1185">Reference proteome</keyword>
<gene>
    <name evidence="1" type="ORF">F4553_005373</name>
</gene>
<evidence type="ECO:0000313" key="2">
    <source>
        <dbReference type="Proteomes" id="UP000587527"/>
    </source>
</evidence>
<proteinExistence type="predicted"/>
<reference evidence="1 2" key="1">
    <citation type="submission" date="2020-08" db="EMBL/GenBank/DDBJ databases">
        <title>Sequencing the genomes of 1000 actinobacteria strains.</title>
        <authorList>
            <person name="Klenk H.-P."/>
        </authorList>
    </citation>
    <scope>NUCLEOTIDE SEQUENCE [LARGE SCALE GENOMIC DNA]</scope>
    <source>
        <strain evidence="1 2">DSM 45362</strain>
    </source>
</reference>
<dbReference type="EMBL" id="JACHMN010000002">
    <property type="protein sequence ID" value="MBB5871994.1"/>
    <property type="molecule type" value="Genomic_DNA"/>
</dbReference>
<protein>
    <recommendedName>
        <fullName evidence="3">ACT domain-containing protein</fullName>
    </recommendedName>
</protein>
<comment type="caution">
    <text evidence="1">The sequence shown here is derived from an EMBL/GenBank/DDBJ whole genome shotgun (WGS) entry which is preliminary data.</text>
</comment>
<organism evidence="1 2">
    <name type="scientific">Allocatelliglobosispora scoriae</name>
    <dbReference type="NCBI Taxonomy" id="643052"/>
    <lineage>
        <taxon>Bacteria</taxon>
        <taxon>Bacillati</taxon>
        <taxon>Actinomycetota</taxon>
        <taxon>Actinomycetes</taxon>
        <taxon>Micromonosporales</taxon>
        <taxon>Micromonosporaceae</taxon>
        <taxon>Allocatelliglobosispora</taxon>
    </lineage>
</organism>
<evidence type="ECO:0008006" key="3">
    <source>
        <dbReference type="Google" id="ProtNLM"/>
    </source>
</evidence>